<dbReference type="GO" id="GO:0005886">
    <property type="term" value="C:plasma membrane"/>
    <property type="evidence" value="ECO:0007669"/>
    <property type="project" value="UniProtKB-SubCell"/>
</dbReference>
<dbReference type="PROSITE" id="PS50092">
    <property type="entry name" value="TSP1"/>
    <property type="match status" value="2"/>
</dbReference>
<keyword evidence="13" id="KW-1185">Reference proteome</keyword>
<dbReference type="FunFam" id="2.20.100.10:FF:000007">
    <property type="entry name" value="Thrombospondin 1"/>
    <property type="match status" value="1"/>
</dbReference>
<dbReference type="SUPFAM" id="SSF82895">
    <property type="entry name" value="TSP-1 type 1 repeat"/>
    <property type="match status" value="2"/>
</dbReference>
<dbReference type="FunCoup" id="A0A482XSM7">
    <property type="interactions" value="228"/>
</dbReference>
<feature type="compositionally biased region" description="Low complexity" evidence="9">
    <location>
        <begin position="226"/>
        <end position="246"/>
    </location>
</feature>
<dbReference type="PROSITE" id="PS50017">
    <property type="entry name" value="DEATH_DOMAIN"/>
    <property type="match status" value="1"/>
</dbReference>
<comment type="caution">
    <text evidence="12">The sequence shown here is derived from an EMBL/GenBank/DDBJ whole genome shotgun (WGS) entry which is preliminary data.</text>
</comment>
<dbReference type="SMART" id="SM00218">
    <property type="entry name" value="ZU5"/>
    <property type="match status" value="1"/>
</dbReference>
<evidence type="ECO:0000313" key="13">
    <source>
        <dbReference type="Proteomes" id="UP000291343"/>
    </source>
</evidence>
<protein>
    <recommendedName>
        <fullName evidence="8">Netrin receptor UNC5</fullName>
    </recommendedName>
</protein>
<comment type="function">
    <text evidence="8">Receptor for netrin required for axon guidance. Mediates axon repulsion of neuronal growth cones in the developing nervous system upon ligand binding.</text>
</comment>
<evidence type="ECO:0000256" key="8">
    <source>
        <dbReference type="RuleBase" id="RU367033"/>
    </source>
</evidence>
<dbReference type="InterPro" id="IPR000488">
    <property type="entry name" value="Death_dom"/>
</dbReference>
<dbReference type="InterPro" id="IPR033772">
    <property type="entry name" value="UPA"/>
</dbReference>
<keyword evidence="6" id="KW-0472">Membrane</keyword>
<accession>A0A482XSM7</accession>
<dbReference type="Gene3D" id="2.20.100.10">
    <property type="entry name" value="Thrombospondin type-1 (TSP1) repeat"/>
    <property type="match status" value="2"/>
</dbReference>
<keyword evidence="4" id="KW-0677">Repeat</keyword>
<dbReference type="SUPFAM" id="SSF47986">
    <property type="entry name" value="DEATH domain"/>
    <property type="match status" value="1"/>
</dbReference>
<dbReference type="Gene3D" id="1.10.533.10">
    <property type="entry name" value="Death Domain, Fas"/>
    <property type="match status" value="1"/>
</dbReference>
<feature type="compositionally biased region" description="Low complexity" evidence="9">
    <location>
        <begin position="254"/>
        <end position="263"/>
    </location>
</feature>
<dbReference type="PANTHER" id="PTHR12582:SF47">
    <property type="entry name" value="NETRIN RECEPTOR UNC-5"/>
    <property type="match status" value="1"/>
</dbReference>
<dbReference type="InterPro" id="IPR036383">
    <property type="entry name" value="TSP1_rpt_sf"/>
</dbReference>
<evidence type="ECO:0000256" key="5">
    <source>
        <dbReference type="ARBA" id="ARBA00022989"/>
    </source>
</evidence>
<dbReference type="FunFam" id="2.20.100.10:FF:000002">
    <property type="entry name" value="Unc-5 netrin receptor C"/>
    <property type="match status" value="1"/>
</dbReference>
<feature type="compositionally biased region" description="Polar residues" evidence="9">
    <location>
        <begin position="264"/>
        <end position="285"/>
    </location>
</feature>
<dbReference type="Proteomes" id="UP000291343">
    <property type="component" value="Unassembled WGS sequence"/>
</dbReference>
<dbReference type="InterPro" id="IPR000906">
    <property type="entry name" value="ZU5_dom"/>
</dbReference>
<evidence type="ECO:0000256" key="2">
    <source>
        <dbReference type="ARBA" id="ARBA00009844"/>
    </source>
</evidence>
<dbReference type="AlphaFoldDB" id="A0A482XSM7"/>
<dbReference type="InParanoid" id="A0A482XSM7"/>
<comment type="similarity">
    <text evidence="2 8">Belongs to the unc-5 family.</text>
</comment>
<comment type="subcellular location">
    <subcellularLocation>
        <location evidence="8">Cell membrane</location>
        <topology evidence="8">Single-pass type I membrane protein</topology>
    </subcellularLocation>
    <subcellularLocation>
        <location evidence="1">Membrane</location>
        <topology evidence="1">Single-pass membrane protein</topology>
    </subcellularLocation>
</comment>
<name>A0A482XSM7_LAOST</name>
<dbReference type="Pfam" id="PF00531">
    <property type="entry name" value="Death"/>
    <property type="match status" value="1"/>
</dbReference>
<keyword evidence="5" id="KW-1133">Transmembrane helix</keyword>
<gene>
    <name evidence="12" type="ORF">LSTR_LSTR007767</name>
</gene>
<dbReference type="Pfam" id="PF00090">
    <property type="entry name" value="TSP_1"/>
    <property type="match status" value="1"/>
</dbReference>
<evidence type="ECO:0000313" key="12">
    <source>
        <dbReference type="EMBL" id="RZF48489.1"/>
    </source>
</evidence>
<dbReference type="SMART" id="SM00005">
    <property type="entry name" value="DEATH"/>
    <property type="match status" value="1"/>
</dbReference>
<dbReference type="SMR" id="A0A482XSM7"/>
<dbReference type="CDD" id="cd08781">
    <property type="entry name" value="Death_UNC5-like"/>
    <property type="match status" value="1"/>
</dbReference>
<dbReference type="OrthoDB" id="5973910at2759"/>
<dbReference type="InterPro" id="IPR011029">
    <property type="entry name" value="DEATH-like_dom_sf"/>
</dbReference>
<reference evidence="12 13" key="1">
    <citation type="journal article" date="2017" name="Gigascience">
        <title>Genome sequence of the small brown planthopper, Laodelphax striatellus.</title>
        <authorList>
            <person name="Zhu J."/>
            <person name="Jiang F."/>
            <person name="Wang X."/>
            <person name="Yang P."/>
            <person name="Bao Y."/>
            <person name="Zhao W."/>
            <person name="Wang W."/>
            <person name="Lu H."/>
            <person name="Wang Q."/>
            <person name="Cui N."/>
            <person name="Li J."/>
            <person name="Chen X."/>
            <person name="Luo L."/>
            <person name="Yu J."/>
            <person name="Kang L."/>
            <person name="Cui F."/>
        </authorList>
    </citation>
    <scope>NUCLEOTIDE SEQUENCE [LARGE SCALE GENOMIC DNA]</scope>
    <source>
        <strain evidence="12">Lst14</strain>
    </source>
</reference>
<dbReference type="PRINTS" id="PR01705">
    <property type="entry name" value="TSP1REPEAT"/>
</dbReference>
<evidence type="ECO:0000259" key="11">
    <source>
        <dbReference type="PROSITE" id="PS51145"/>
    </source>
</evidence>
<organism evidence="12 13">
    <name type="scientific">Laodelphax striatellus</name>
    <name type="common">Small brown planthopper</name>
    <name type="synonym">Delphax striatella</name>
    <dbReference type="NCBI Taxonomy" id="195883"/>
    <lineage>
        <taxon>Eukaryota</taxon>
        <taxon>Metazoa</taxon>
        <taxon>Ecdysozoa</taxon>
        <taxon>Arthropoda</taxon>
        <taxon>Hexapoda</taxon>
        <taxon>Insecta</taxon>
        <taxon>Pterygota</taxon>
        <taxon>Neoptera</taxon>
        <taxon>Paraneoptera</taxon>
        <taxon>Hemiptera</taxon>
        <taxon>Auchenorrhyncha</taxon>
        <taxon>Fulgoroidea</taxon>
        <taxon>Delphacidae</taxon>
        <taxon>Criomorphinae</taxon>
        <taxon>Laodelphax</taxon>
    </lineage>
</organism>
<dbReference type="Pfam" id="PF17217">
    <property type="entry name" value="UPA"/>
    <property type="match status" value="1"/>
</dbReference>
<proteinExistence type="inferred from homology"/>
<dbReference type="Gene3D" id="2.60.220.30">
    <property type="match status" value="1"/>
</dbReference>
<feature type="domain" description="Death" evidence="10">
    <location>
        <begin position="660"/>
        <end position="724"/>
    </location>
</feature>
<keyword evidence="8" id="KW-0675">Receptor</keyword>
<dbReference type="GO" id="GO:0008045">
    <property type="term" value="P:motor neuron axon guidance"/>
    <property type="evidence" value="ECO:0007669"/>
    <property type="project" value="TreeGrafter"/>
</dbReference>
<dbReference type="STRING" id="195883.A0A482XSM7"/>
<evidence type="ECO:0000256" key="3">
    <source>
        <dbReference type="ARBA" id="ARBA00022692"/>
    </source>
</evidence>
<dbReference type="PROSITE" id="PS51145">
    <property type="entry name" value="ZU5"/>
    <property type="match status" value="1"/>
</dbReference>
<feature type="region of interest" description="Disordered" evidence="9">
    <location>
        <begin position="139"/>
        <end position="161"/>
    </location>
</feature>
<dbReference type="FunFam" id="1.10.533.10:FF:000092">
    <property type="entry name" value="Netrin receptor unc-5"/>
    <property type="match status" value="1"/>
</dbReference>
<dbReference type="EMBL" id="QKKF02002184">
    <property type="protein sequence ID" value="RZF48489.1"/>
    <property type="molecule type" value="Genomic_DNA"/>
</dbReference>
<dbReference type="InterPro" id="IPR037936">
    <property type="entry name" value="UNC5A-D"/>
</dbReference>
<dbReference type="Pfam" id="PF00791">
    <property type="entry name" value="ZU5"/>
    <property type="match status" value="1"/>
</dbReference>
<feature type="domain" description="ZU5" evidence="11">
    <location>
        <begin position="299"/>
        <end position="446"/>
    </location>
</feature>
<evidence type="ECO:0000256" key="4">
    <source>
        <dbReference type="ARBA" id="ARBA00022737"/>
    </source>
</evidence>
<sequence>MSTRRRSGKTGMNGGWTSWSQWSSCNARCGAGVQKRTRLCSNPAPLNGGKTCQGQSVQKSDCISSCPTVDGRWTSWSSWSACGPDCRHHRRRTCTNPAPSNGGKFCFGKDTTTSNCTGGLCSGEDEKSYQQEYYPDDDKKHYQSLSQGEGGPGDAPDVTRSVLGVNGGVQIPLGVNGGVQIPPMGAPCYEYPYSDAADKYMARSCSSEHHYDVPHLNPPSGGCGGAPSPLSSSTSSTLESSPSHASSHSHSKNNHSSNHSLTSFTCSTPSHMDSTYEGSNKSTASGGSGVVIRGVEPDCIASAPVTSAGARLSLPESGISLTVPEGALSRAHKADMYVAVLRDDRHRPKLTDRQTQLSPVVLTGPAGVAFKKPVILNFHHCASLKHGQWSISVWSSDSPPEATPVWQKVVTLGEETINTPLFTQLDNNQVYLVSDQLTRFVLVGEASANPLSRPVKMLRLAVFAPPPSLNPQPPDYSVRVYALEDTVAALEGVIQVERRLGGCLMDKSKTLLFQDGGANLSLSLEDIGVGWKSKPLADYQEIPFQHVWNSTHTHLHCSFTLERTDRLATNVSFRVVASQKGSQAHRQMFRVNAEVTTDSSNSSSLTPGSPIMSKACRTVTSSSGCGSSVTTCDQSPFRFSRSLRKQLCQCLDTPNSRSNDWRMLAQRLNVDRYINYFATKASPTEHILDLWEARHRESSAVTDLLNVLRIMGRNDAASLMEKELGPWL</sequence>
<dbReference type="GO" id="GO:0005042">
    <property type="term" value="F:netrin receptor activity"/>
    <property type="evidence" value="ECO:0007669"/>
    <property type="project" value="UniProtKB-UniRule"/>
</dbReference>
<evidence type="ECO:0000256" key="9">
    <source>
        <dbReference type="SAM" id="MobiDB-lite"/>
    </source>
</evidence>
<dbReference type="PANTHER" id="PTHR12582">
    <property type="entry name" value="NETRIN RECEPTOR UNC5"/>
    <property type="match status" value="1"/>
</dbReference>
<keyword evidence="3" id="KW-0812">Transmembrane</keyword>
<evidence type="ECO:0000256" key="1">
    <source>
        <dbReference type="ARBA" id="ARBA00004167"/>
    </source>
</evidence>
<dbReference type="SMART" id="SM00209">
    <property type="entry name" value="TSP1"/>
    <property type="match status" value="2"/>
</dbReference>
<keyword evidence="8" id="KW-0393">Immunoglobulin domain</keyword>
<feature type="region of interest" description="Disordered" evidence="9">
    <location>
        <begin position="216"/>
        <end position="286"/>
    </location>
</feature>
<evidence type="ECO:0000259" key="10">
    <source>
        <dbReference type="PROSITE" id="PS50017"/>
    </source>
</evidence>
<evidence type="ECO:0000256" key="7">
    <source>
        <dbReference type="ARBA" id="ARBA00023157"/>
    </source>
</evidence>
<keyword evidence="7" id="KW-1015">Disulfide bond</keyword>
<evidence type="ECO:0000256" key="6">
    <source>
        <dbReference type="ARBA" id="ARBA00023136"/>
    </source>
</evidence>
<dbReference type="InterPro" id="IPR000884">
    <property type="entry name" value="TSP1_rpt"/>
</dbReference>
<keyword evidence="8" id="KW-0217">Developmental protein</keyword>